<name>A0ACC4E4P9_PURLI</name>
<reference evidence="1" key="1">
    <citation type="submission" date="2024-12" db="EMBL/GenBank/DDBJ databases">
        <title>Comparative genomics and development of molecular markers within Purpureocillium lilacinum and among Purpureocillium species.</title>
        <authorList>
            <person name="Yeh Z.-Y."/>
            <person name="Ni N.-T."/>
            <person name="Lo P.-H."/>
            <person name="Mushyakhwo K."/>
            <person name="Lin C.-F."/>
            <person name="Nai Y.-S."/>
        </authorList>
    </citation>
    <scope>NUCLEOTIDE SEQUENCE</scope>
    <source>
        <strain evidence="1">NCHU-NPUST-175</strain>
    </source>
</reference>
<protein>
    <submittedName>
        <fullName evidence="1">Uncharacterized protein</fullName>
    </submittedName>
</protein>
<dbReference type="Proteomes" id="UP001638806">
    <property type="component" value="Unassembled WGS sequence"/>
</dbReference>
<keyword evidence="2" id="KW-1185">Reference proteome</keyword>
<sequence>MDPSPLKLHRCFSARSALPAAAGPAGARTVSEQYFLALSLRPYRSEVAPPPSPPDRRRLTPACPPALPPAPSAS</sequence>
<evidence type="ECO:0000313" key="2">
    <source>
        <dbReference type="Proteomes" id="UP001638806"/>
    </source>
</evidence>
<comment type="caution">
    <text evidence="1">The sequence shown here is derived from an EMBL/GenBank/DDBJ whole genome shotgun (WGS) entry which is preliminary data.</text>
</comment>
<proteinExistence type="predicted"/>
<accession>A0ACC4E4P9</accession>
<organism evidence="1 2">
    <name type="scientific">Purpureocillium lilacinum</name>
    <name type="common">Paecilomyces lilacinus</name>
    <dbReference type="NCBI Taxonomy" id="33203"/>
    <lineage>
        <taxon>Eukaryota</taxon>
        <taxon>Fungi</taxon>
        <taxon>Dikarya</taxon>
        <taxon>Ascomycota</taxon>
        <taxon>Pezizomycotina</taxon>
        <taxon>Sordariomycetes</taxon>
        <taxon>Hypocreomycetidae</taxon>
        <taxon>Hypocreales</taxon>
        <taxon>Ophiocordycipitaceae</taxon>
        <taxon>Purpureocillium</taxon>
    </lineage>
</organism>
<evidence type="ECO:0000313" key="1">
    <source>
        <dbReference type="EMBL" id="KAL3962498.1"/>
    </source>
</evidence>
<dbReference type="EMBL" id="JBGNUJ010000003">
    <property type="protein sequence ID" value="KAL3962498.1"/>
    <property type="molecule type" value="Genomic_DNA"/>
</dbReference>
<gene>
    <name evidence="1" type="ORF">ACCO45_004021</name>
</gene>